<protein>
    <submittedName>
        <fullName evidence="1">Uncharacterized protein</fullName>
    </submittedName>
</protein>
<accession>A0AA88HQN9</accession>
<organism evidence="1 2">
    <name type="scientific">Artemia franciscana</name>
    <name type="common">Brine shrimp</name>
    <name type="synonym">Artemia sanfranciscana</name>
    <dbReference type="NCBI Taxonomy" id="6661"/>
    <lineage>
        <taxon>Eukaryota</taxon>
        <taxon>Metazoa</taxon>
        <taxon>Ecdysozoa</taxon>
        <taxon>Arthropoda</taxon>
        <taxon>Crustacea</taxon>
        <taxon>Branchiopoda</taxon>
        <taxon>Anostraca</taxon>
        <taxon>Artemiidae</taxon>
        <taxon>Artemia</taxon>
    </lineage>
</organism>
<proteinExistence type="predicted"/>
<gene>
    <name evidence="1" type="ORF">QYM36_009689</name>
</gene>
<reference evidence="1" key="1">
    <citation type="submission" date="2023-07" db="EMBL/GenBank/DDBJ databases">
        <title>Chromosome-level genome assembly of Artemia franciscana.</title>
        <authorList>
            <person name="Jo E."/>
        </authorList>
    </citation>
    <scope>NUCLEOTIDE SEQUENCE</scope>
    <source>
        <tissue evidence="1">Whole body</tissue>
    </source>
</reference>
<keyword evidence="2" id="KW-1185">Reference proteome</keyword>
<name>A0AA88HQN9_ARTSF</name>
<dbReference type="AlphaFoldDB" id="A0AA88HQN9"/>
<dbReference type="EMBL" id="JAVRJZ010000014">
    <property type="protein sequence ID" value="KAK2713885.1"/>
    <property type="molecule type" value="Genomic_DNA"/>
</dbReference>
<sequence length="79" mass="9341">MQRHALISWKTHKKNFTHENTNQLFRKVSKARFKLLKDMKTGDLSVPEDIQLKVKKQDGNGLKKLEKWLQNLLLEESPL</sequence>
<evidence type="ECO:0000313" key="2">
    <source>
        <dbReference type="Proteomes" id="UP001187531"/>
    </source>
</evidence>
<comment type="caution">
    <text evidence="1">The sequence shown here is derived from an EMBL/GenBank/DDBJ whole genome shotgun (WGS) entry which is preliminary data.</text>
</comment>
<dbReference type="Proteomes" id="UP001187531">
    <property type="component" value="Unassembled WGS sequence"/>
</dbReference>
<evidence type="ECO:0000313" key="1">
    <source>
        <dbReference type="EMBL" id="KAK2713885.1"/>
    </source>
</evidence>